<keyword evidence="6" id="KW-0966">Cell projection</keyword>
<dbReference type="OrthoDB" id="7355300at2"/>
<keyword evidence="7" id="KW-1185">Reference proteome</keyword>
<proteinExistence type="inferred from homology"/>
<comment type="similarity">
    <text evidence="2">Belongs to the FliS family.</text>
</comment>
<dbReference type="GO" id="GO:0071973">
    <property type="term" value="P:bacterial-type flagellum-dependent cell motility"/>
    <property type="evidence" value="ECO:0007669"/>
    <property type="project" value="TreeGrafter"/>
</dbReference>
<dbReference type="NCBIfam" id="TIGR00208">
    <property type="entry name" value="fliS"/>
    <property type="match status" value="1"/>
</dbReference>
<keyword evidence="3" id="KW-0963">Cytoplasm</keyword>
<dbReference type="Gene3D" id="1.20.120.340">
    <property type="entry name" value="Flagellar protein FliS"/>
    <property type="match status" value="1"/>
</dbReference>
<keyword evidence="6" id="KW-0969">Cilium</keyword>
<sequence length="130" mass="14111">MYYSPGFAGNASRRYAAVHAGSRVESATPHGLVKILFDELLLAMDACALAMDKGDRLKANDKYIRALSIIHALDSSLDMDRGGDIAIGLAQIYRESRRLMISAYQSGNAADVRKAHAIISEIADAWNKIG</sequence>
<comment type="caution">
    <text evidence="6">The sequence shown here is derived from an EMBL/GenBank/DDBJ whole genome shotgun (WGS) entry which is preliminary data.</text>
</comment>
<dbReference type="SUPFAM" id="SSF101116">
    <property type="entry name" value="Flagellar export chaperone FliS"/>
    <property type="match status" value="1"/>
</dbReference>
<evidence type="ECO:0000313" key="7">
    <source>
        <dbReference type="Proteomes" id="UP000290958"/>
    </source>
</evidence>
<evidence type="ECO:0000313" key="6">
    <source>
        <dbReference type="EMBL" id="RXR31062.1"/>
    </source>
</evidence>
<gene>
    <name evidence="6" type="primary">fliS</name>
    <name evidence="6" type="ORF">EQG66_01950</name>
</gene>
<dbReference type="RefSeq" id="WP_129402830.1">
    <property type="nucleotide sequence ID" value="NZ_SBKP01000001.1"/>
</dbReference>
<evidence type="ECO:0000256" key="3">
    <source>
        <dbReference type="ARBA" id="ARBA00022490"/>
    </source>
</evidence>
<dbReference type="Proteomes" id="UP000290958">
    <property type="component" value="Unassembled WGS sequence"/>
</dbReference>
<dbReference type="PANTHER" id="PTHR34773">
    <property type="entry name" value="FLAGELLAR SECRETION CHAPERONE FLIS"/>
    <property type="match status" value="1"/>
</dbReference>
<organism evidence="6 7">
    <name type="scientific">Sphingobium fluviale</name>
    <dbReference type="NCBI Taxonomy" id="2506423"/>
    <lineage>
        <taxon>Bacteria</taxon>
        <taxon>Pseudomonadati</taxon>
        <taxon>Pseudomonadota</taxon>
        <taxon>Alphaproteobacteria</taxon>
        <taxon>Sphingomonadales</taxon>
        <taxon>Sphingomonadaceae</taxon>
        <taxon>Sphingobium</taxon>
    </lineage>
</organism>
<evidence type="ECO:0000256" key="4">
    <source>
        <dbReference type="ARBA" id="ARBA00022795"/>
    </source>
</evidence>
<accession>A0A4Q1KMV4</accession>
<keyword evidence="4" id="KW-1005">Bacterial flagellum biogenesis</keyword>
<keyword evidence="6" id="KW-0282">Flagellum</keyword>
<keyword evidence="5" id="KW-0143">Chaperone</keyword>
<dbReference type="EMBL" id="SBKP01000001">
    <property type="protein sequence ID" value="RXR31062.1"/>
    <property type="molecule type" value="Genomic_DNA"/>
</dbReference>
<name>A0A4Q1KMV4_9SPHN</name>
<dbReference type="AlphaFoldDB" id="A0A4Q1KMV4"/>
<evidence type="ECO:0000256" key="2">
    <source>
        <dbReference type="ARBA" id="ARBA00008787"/>
    </source>
</evidence>
<dbReference type="InterPro" id="IPR003713">
    <property type="entry name" value="FliS"/>
</dbReference>
<reference evidence="7" key="1">
    <citation type="submission" date="2019-01" db="EMBL/GenBank/DDBJ databases">
        <title>Cytophagaceae bacterium strain CAR-16.</title>
        <authorList>
            <person name="Chen W.-M."/>
        </authorList>
    </citation>
    <scope>NUCLEOTIDE SEQUENCE [LARGE SCALE GENOMIC DNA]</scope>
    <source>
        <strain evidence="7">CHR27</strain>
    </source>
</reference>
<dbReference type="CDD" id="cd16098">
    <property type="entry name" value="FliS"/>
    <property type="match status" value="1"/>
</dbReference>
<dbReference type="Pfam" id="PF02561">
    <property type="entry name" value="FliS"/>
    <property type="match status" value="1"/>
</dbReference>
<dbReference type="PANTHER" id="PTHR34773:SF1">
    <property type="entry name" value="FLAGELLAR SECRETION CHAPERONE FLIS"/>
    <property type="match status" value="1"/>
</dbReference>
<evidence type="ECO:0000256" key="1">
    <source>
        <dbReference type="ARBA" id="ARBA00004514"/>
    </source>
</evidence>
<comment type="subcellular location">
    <subcellularLocation>
        <location evidence="1">Cytoplasm</location>
        <location evidence="1">Cytosol</location>
    </subcellularLocation>
</comment>
<dbReference type="GO" id="GO:0005829">
    <property type="term" value="C:cytosol"/>
    <property type="evidence" value="ECO:0007669"/>
    <property type="project" value="UniProtKB-SubCell"/>
</dbReference>
<dbReference type="InterPro" id="IPR036584">
    <property type="entry name" value="FliS_sf"/>
</dbReference>
<evidence type="ECO:0000256" key="5">
    <source>
        <dbReference type="ARBA" id="ARBA00023186"/>
    </source>
</evidence>
<dbReference type="GO" id="GO:0044780">
    <property type="term" value="P:bacterial-type flagellum assembly"/>
    <property type="evidence" value="ECO:0007669"/>
    <property type="project" value="InterPro"/>
</dbReference>
<protein>
    <submittedName>
        <fullName evidence="6">Flagellar export chaperone FliS</fullName>
    </submittedName>
</protein>